<dbReference type="Pfam" id="PF02838">
    <property type="entry name" value="Glyco_hydro_20b"/>
    <property type="match status" value="1"/>
</dbReference>
<proteinExistence type="inferred from homology"/>
<dbReference type="Gene3D" id="3.30.379.10">
    <property type="entry name" value="Chitobiase/beta-hexosaminidase domain 2-like"/>
    <property type="match status" value="1"/>
</dbReference>
<dbReference type="GO" id="GO:0005975">
    <property type="term" value="P:carbohydrate metabolic process"/>
    <property type="evidence" value="ECO:0007669"/>
    <property type="project" value="InterPro"/>
</dbReference>
<dbReference type="InterPro" id="IPR015882">
    <property type="entry name" value="HEX_bac_N"/>
</dbReference>
<evidence type="ECO:0000256" key="1">
    <source>
        <dbReference type="ARBA" id="ARBA00001231"/>
    </source>
</evidence>
<dbReference type="PROSITE" id="PS51820">
    <property type="entry name" value="PA14"/>
    <property type="match status" value="1"/>
</dbReference>
<dbReference type="Pfam" id="PF07691">
    <property type="entry name" value="PA14"/>
    <property type="match status" value="1"/>
</dbReference>
<dbReference type="GO" id="GO:0030203">
    <property type="term" value="P:glycosaminoglycan metabolic process"/>
    <property type="evidence" value="ECO:0007669"/>
    <property type="project" value="TreeGrafter"/>
</dbReference>
<evidence type="ECO:0000313" key="9">
    <source>
        <dbReference type="EMBL" id="TKK67663.1"/>
    </source>
</evidence>
<dbReference type="InterPro" id="IPR059177">
    <property type="entry name" value="GH29D-like_dom"/>
</dbReference>
<dbReference type="SUPFAM" id="SSF56988">
    <property type="entry name" value="Anthrax protective antigen"/>
    <property type="match status" value="1"/>
</dbReference>
<dbReference type="GO" id="GO:0016020">
    <property type="term" value="C:membrane"/>
    <property type="evidence" value="ECO:0007669"/>
    <property type="project" value="TreeGrafter"/>
</dbReference>
<dbReference type="InterPro" id="IPR011658">
    <property type="entry name" value="PA14_dom"/>
</dbReference>
<feature type="chain" id="PRO_5020515577" description="beta-N-acetylhexosaminidase" evidence="7">
    <location>
        <begin position="28"/>
        <end position="773"/>
    </location>
</feature>
<comment type="caution">
    <text evidence="9">The sequence shown here is derived from an EMBL/GenBank/DDBJ whole genome shotgun (WGS) entry which is preliminary data.</text>
</comment>
<feature type="signal peptide" evidence="7">
    <location>
        <begin position="1"/>
        <end position="27"/>
    </location>
</feature>
<evidence type="ECO:0000256" key="7">
    <source>
        <dbReference type="SAM" id="SignalP"/>
    </source>
</evidence>
<dbReference type="Gene3D" id="3.20.20.80">
    <property type="entry name" value="Glycosidases"/>
    <property type="match status" value="1"/>
</dbReference>
<keyword evidence="5" id="KW-0326">Glycosidase</keyword>
<comment type="similarity">
    <text evidence="2">Belongs to the glycosyl hydrolase 20 family.</text>
</comment>
<evidence type="ECO:0000256" key="4">
    <source>
        <dbReference type="ARBA" id="ARBA00022801"/>
    </source>
</evidence>
<dbReference type="GO" id="GO:0004563">
    <property type="term" value="F:beta-N-acetylhexosaminidase activity"/>
    <property type="evidence" value="ECO:0007669"/>
    <property type="project" value="UniProtKB-EC"/>
</dbReference>
<dbReference type="InterPro" id="IPR017853">
    <property type="entry name" value="GH"/>
</dbReference>
<sequence>MLLVKKYKIIQCLLFICCSGVFFASHAQNASPYNIIPYPASLKPLQGQFVINKKTTLSSSADNDLFKNEANLLRQMIQSYLGKSALQPVVSNSSTNNIALRYDASIKDSEAYTIHITPQFISLSASKPAGMFMAMETLRQLMPADVENRQGNEIAVPCVTIEDKPAFPWRGMMLDVARHFFPVSYVKKYIDMMALYKMNKLHLHLTDDQGWRIEIKQYPELTEQGAWRTFNNQDSNCMRLAKETGNTDFNIDTTHIIHKNGKTLYGGFYTQEEIKDIIRYAAARHIDVIPEIDMPGHMATATHIYSNLLCEEQGGNSALFTSPLCPCNENVFTFARNVYTEIAALFPSTYMHIGGDEVERSAWAQSPECKDFMTTHHIKGIEQLQSYFTNYMDSFFHSKGKTLIGWDEIVEGGINASAVVMWWRVWAKETLLHAAKNGNNIIMTPDGPFYFDAFPDQNSLSEVYHYPLIPKAFTAAQTKYITGGQANLWTEQVPSEQRADYLVMPRLTALAESVWSNDTSLYASYLQRLSAQYPRLEDLHVNYRLPDLGTLPVRSVFIHDTAFFIPSPLKDFSIHYTTNGSLPTAASPALSRPLNISQSVQIKLALFTPAGRRGDVYTLNFDKQTFAASVQLSNATPGLQCDYYNGSFPTTTAIKKEADSSFKTPDVSFNKDLGGKPFALKFTGYINVPQTAVYNFYLTSDDGSVLYIANRLVVDNDGLHSAKEKSGQVALTKGLQPITVNFIEGGGGYTLKLKYSIGNEAPKDIPDSWLVSK</sequence>
<name>A0A4V5UU55_9BACT</name>
<dbReference type="EC" id="3.2.1.52" evidence="3"/>
<dbReference type="InterPro" id="IPR029018">
    <property type="entry name" value="Hex-like_dom2"/>
</dbReference>
<dbReference type="Gene3D" id="3.90.182.10">
    <property type="entry name" value="Toxin - Anthrax Protective Antigen,domain 1"/>
    <property type="match status" value="1"/>
</dbReference>
<feature type="active site" description="Proton donor" evidence="6">
    <location>
        <position position="357"/>
    </location>
</feature>
<evidence type="ECO:0000256" key="6">
    <source>
        <dbReference type="PIRSR" id="PIRSR625705-1"/>
    </source>
</evidence>
<keyword evidence="4" id="KW-0378">Hydrolase</keyword>
<evidence type="ECO:0000256" key="2">
    <source>
        <dbReference type="ARBA" id="ARBA00006285"/>
    </source>
</evidence>
<accession>A0A4V5UU55</accession>
<dbReference type="InterPro" id="IPR025705">
    <property type="entry name" value="Beta_hexosaminidase_sua/sub"/>
</dbReference>
<keyword evidence="10" id="KW-1185">Reference proteome</keyword>
<dbReference type="InterPro" id="IPR015883">
    <property type="entry name" value="Glyco_hydro_20_cat"/>
</dbReference>
<gene>
    <name evidence="9" type="ORF">FC093_12995</name>
</gene>
<evidence type="ECO:0000313" key="10">
    <source>
        <dbReference type="Proteomes" id="UP000305848"/>
    </source>
</evidence>
<dbReference type="Proteomes" id="UP000305848">
    <property type="component" value="Unassembled WGS sequence"/>
</dbReference>
<dbReference type="SMART" id="SM00758">
    <property type="entry name" value="PA14"/>
    <property type="match status" value="1"/>
</dbReference>
<dbReference type="PANTHER" id="PTHR22600:SF57">
    <property type="entry name" value="BETA-N-ACETYLHEXOSAMINIDASE"/>
    <property type="match status" value="1"/>
</dbReference>
<dbReference type="CDD" id="cd06563">
    <property type="entry name" value="GH20_chitobiase-like"/>
    <property type="match status" value="1"/>
</dbReference>
<evidence type="ECO:0000259" key="8">
    <source>
        <dbReference type="PROSITE" id="PS51820"/>
    </source>
</evidence>
<dbReference type="Pfam" id="PF13290">
    <property type="entry name" value="CHB_HEX_C_1"/>
    <property type="match status" value="1"/>
</dbReference>
<dbReference type="OrthoDB" id="726159at2"/>
<organism evidence="9 10">
    <name type="scientific">Ilyomonas limi</name>
    <dbReference type="NCBI Taxonomy" id="2575867"/>
    <lineage>
        <taxon>Bacteria</taxon>
        <taxon>Pseudomonadati</taxon>
        <taxon>Bacteroidota</taxon>
        <taxon>Chitinophagia</taxon>
        <taxon>Chitinophagales</taxon>
        <taxon>Chitinophagaceae</taxon>
        <taxon>Ilyomonas</taxon>
    </lineage>
</organism>
<protein>
    <recommendedName>
        <fullName evidence="3">beta-N-acetylhexosaminidase</fullName>
        <ecNumber evidence="3">3.2.1.52</ecNumber>
    </recommendedName>
</protein>
<feature type="domain" description="PA14" evidence="8">
    <location>
        <begin position="634"/>
        <end position="769"/>
    </location>
</feature>
<dbReference type="AlphaFoldDB" id="A0A4V5UU55"/>
<dbReference type="PANTHER" id="PTHR22600">
    <property type="entry name" value="BETA-HEXOSAMINIDASE"/>
    <property type="match status" value="1"/>
</dbReference>
<dbReference type="Pfam" id="PF00728">
    <property type="entry name" value="Glyco_hydro_20"/>
    <property type="match status" value="1"/>
</dbReference>
<reference evidence="9 10" key="1">
    <citation type="submission" date="2019-05" db="EMBL/GenBank/DDBJ databases">
        <title>Panacibacter sp. strain 17mud1-8 Genome sequencing and assembly.</title>
        <authorList>
            <person name="Chhetri G."/>
        </authorList>
    </citation>
    <scope>NUCLEOTIDE SEQUENCE [LARGE SCALE GENOMIC DNA]</scope>
    <source>
        <strain evidence="9 10">17mud1-8</strain>
    </source>
</reference>
<evidence type="ECO:0000256" key="3">
    <source>
        <dbReference type="ARBA" id="ARBA00012663"/>
    </source>
</evidence>
<comment type="catalytic activity">
    <reaction evidence="1">
        <text>Hydrolysis of terminal non-reducing N-acetyl-D-hexosamine residues in N-acetyl-beta-D-hexosaminides.</text>
        <dbReference type="EC" id="3.2.1.52"/>
    </reaction>
</comment>
<dbReference type="SUPFAM" id="SSF51445">
    <property type="entry name" value="(Trans)glycosidases"/>
    <property type="match status" value="1"/>
</dbReference>
<dbReference type="SUPFAM" id="SSF55545">
    <property type="entry name" value="beta-N-acetylhexosaminidase-like domain"/>
    <property type="match status" value="1"/>
</dbReference>
<evidence type="ECO:0000256" key="5">
    <source>
        <dbReference type="ARBA" id="ARBA00023295"/>
    </source>
</evidence>
<dbReference type="InterPro" id="IPR037524">
    <property type="entry name" value="PA14/GLEYA"/>
</dbReference>
<dbReference type="PRINTS" id="PR00738">
    <property type="entry name" value="GLHYDRLASE20"/>
</dbReference>
<dbReference type="EMBL" id="SZQL01000010">
    <property type="protein sequence ID" value="TKK67663.1"/>
    <property type="molecule type" value="Genomic_DNA"/>
</dbReference>
<keyword evidence="7" id="KW-0732">Signal</keyword>